<evidence type="ECO:0000256" key="3">
    <source>
        <dbReference type="ARBA" id="ARBA00023015"/>
    </source>
</evidence>
<sequence>MSCTESYMGSSGPNHHAHYNEWSSSTSSIPSASDNNYVSSGGSIYHPPPSSSYTGHKAPPCTSHHQWVTATSYAQTQQPDTQAIQQHPHVSVTSVAGTGTTATIAATSLATPTTNTYKWMHTKRAAAKLSVPKRPIIEDTNAIRTNFTTHQLTELEKEYYTSKYLNRTRRAEIASILQLNETQVKIWFQNRRMKEKKRQKEQAFLARGTCGGGGAPLALCKVPPHRRVVNQDNTNTWSSESPSCTPHDSPKLIHPSL</sequence>
<evidence type="ECO:0000256" key="7">
    <source>
        <dbReference type="ARBA" id="ARBA00023242"/>
    </source>
</evidence>
<evidence type="ECO:0000256" key="2">
    <source>
        <dbReference type="ARBA" id="ARBA00022473"/>
    </source>
</evidence>
<evidence type="ECO:0000256" key="1">
    <source>
        <dbReference type="ARBA" id="ARBA00004123"/>
    </source>
</evidence>
<dbReference type="STRING" id="103827.A0A158RBF9"/>
<evidence type="ECO:0000313" key="13">
    <source>
        <dbReference type="Proteomes" id="UP000276776"/>
    </source>
</evidence>
<feature type="compositionally biased region" description="Polar residues" evidence="10">
    <location>
        <begin position="231"/>
        <end position="246"/>
    </location>
</feature>
<accession>A0A158RBF9</accession>
<dbReference type="GO" id="GO:0000978">
    <property type="term" value="F:RNA polymerase II cis-regulatory region sequence-specific DNA binding"/>
    <property type="evidence" value="ECO:0007669"/>
    <property type="project" value="TreeGrafter"/>
</dbReference>
<dbReference type="PROSITE" id="PS50071">
    <property type="entry name" value="HOMEOBOX_2"/>
    <property type="match status" value="1"/>
</dbReference>
<evidence type="ECO:0000313" key="12">
    <source>
        <dbReference type="EMBL" id="VDN01588.1"/>
    </source>
</evidence>
<keyword evidence="3" id="KW-0805">Transcription regulation</keyword>
<feature type="DNA-binding region" description="Homeobox" evidence="8">
    <location>
        <begin position="140"/>
        <end position="199"/>
    </location>
</feature>
<dbReference type="InterPro" id="IPR009057">
    <property type="entry name" value="Homeodomain-like_sf"/>
</dbReference>
<dbReference type="OrthoDB" id="6159439at2759"/>
<dbReference type="PANTHER" id="PTHR45946">
    <property type="entry name" value="HOMEOBOX PROTEIN ROUGH-RELATED"/>
    <property type="match status" value="1"/>
</dbReference>
<dbReference type="InterPro" id="IPR017970">
    <property type="entry name" value="Homeobox_CS"/>
</dbReference>
<dbReference type="InterPro" id="IPR001356">
    <property type="entry name" value="HD"/>
</dbReference>
<dbReference type="FunFam" id="1.10.10.60:FF:000113">
    <property type="entry name" value="homeobox protein Hox-B1"/>
    <property type="match status" value="1"/>
</dbReference>
<feature type="region of interest" description="Disordered" evidence="10">
    <location>
        <begin position="231"/>
        <end position="257"/>
    </location>
</feature>
<dbReference type="InterPro" id="IPR020479">
    <property type="entry name" value="HD_metazoa"/>
</dbReference>
<evidence type="ECO:0000259" key="11">
    <source>
        <dbReference type="PROSITE" id="PS50071"/>
    </source>
</evidence>
<comment type="subcellular location">
    <subcellularLocation>
        <location evidence="1 8 9">Nucleus</location>
    </subcellularLocation>
</comment>
<reference evidence="12 13" key="2">
    <citation type="submission" date="2018-11" db="EMBL/GenBank/DDBJ databases">
        <authorList>
            <consortium name="Pathogen Informatics"/>
        </authorList>
    </citation>
    <scope>NUCLEOTIDE SEQUENCE [LARGE SCALE GENOMIC DNA]</scope>
</reference>
<dbReference type="EMBL" id="UYYF01004290">
    <property type="protein sequence ID" value="VDN01588.1"/>
    <property type="molecule type" value="Genomic_DNA"/>
</dbReference>
<organism evidence="14">
    <name type="scientific">Thelazia callipaeda</name>
    <name type="common">Oriental eyeworm</name>
    <name type="synonym">Parasitic nematode</name>
    <dbReference type="NCBI Taxonomy" id="103827"/>
    <lineage>
        <taxon>Eukaryota</taxon>
        <taxon>Metazoa</taxon>
        <taxon>Ecdysozoa</taxon>
        <taxon>Nematoda</taxon>
        <taxon>Chromadorea</taxon>
        <taxon>Rhabditida</taxon>
        <taxon>Spirurina</taxon>
        <taxon>Spiruromorpha</taxon>
        <taxon>Thelazioidea</taxon>
        <taxon>Thelaziidae</taxon>
        <taxon>Thelazia</taxon>
    </lineage>
</organism>
<dbReference type="SMART" id="SM00389">
    <property type="entry name" value="HOX"/>
    <property type="match status" value="1"/>
</dbReference>
<dbReference type="CDD" id="cd00086">
    <property type="entry name" value="homeodomain"/>
    <property type="match status" value="1"/>
</dbReference>
<dbReference type="WBParaSite" id="TCLT_0000448201-mRNA-1">
    <property type="protein sequence ID" value="TCLT_0000448201-mRNA-1"/>
    <property type="gene ID" value="TCLT_0000448201"/>
</dbReference>
<dbReference type="GO" id="GO:0000981">
    <property type="term" value="F:DNA-binding transcription factor activity, RNA polymerase II-specific"/>
    <property type="evidence" value="ECO:0007669"/>
    <property type="project" value="InterPro"/>
</dbReference>
<dbReference type="PANTHER" id="PTHR45946:SF5">
    <property type="entry name" value="HOMEOBOX PROTEIN HOX-B1"/>
    <property type="match status" value="1"/>
</dbReference>
<dbReference type="PRINTS" id="PR00024">
    <property type="entry name" value="HOMEOBOX"/>
</dbReference>
<evidence type="ECO:0000256" key="5">
    <source>
        <dbReference type="ARBA" id="ARBA00023155"/>
    </source>
</evidence>
<keyword evidence="7 8" id="KW-0539">Nucleus</keyword>
<dbReference type="SUPFAM" id="SSF46689">
    <property type="entry name" value="Homeodomain-like"/>
    <property type="match status" value="1"/>
</dbReference>
<gene>
    <name evidence="12" type="ORF">TCLT_LOCUS4471</name>
</gene>
<evidence type="ECO:0000256" key="10">
    <source>
        <dbReference type="SAM" id="MobiDB-lite"/>
    </source>
</evidence>
<reference evidence="14" key="1">
    <citation type="submission" date="2016-04" db="UniProtKB">
        <authorList>
            <consortium name="WormBaseParasite"/>
        </authorList>
    </citation>
    <scope>IDENTIFICATION</scope>
</reference>
<evidence type="ECO:0000256" key="6">
    <source>
        <dbReference type="ARBA" id="ARBA00023163"/>
    </source>
</evidence>
<dbReference type="Gene3D" id="1.10.10.60">
    <property type="entry name" value="Homeodomain-like"/>
    <property type="match status" value="1"/>
</dbReference>
<keyword evidence="6" id="KW-0804">Transcription</keyword>
<evidence type="ECO:0000256" key="4">
    <source>
        <dbReference type="ARBA" id="ARBA00023125"/>
    </source>
</evidence>
<keyword evidence="5 8" id="KW-0371">Homeobox</keyword>
<dbReference type="InterPro" id="IPR046327">
    <property type="entry name" value="HXA1/B1/D1"/>
</dbReference>
<dbReference type="AlphaFoldDB" id="A0A158RBF9"/>
<evidence type="ECO:0000256" key="9">
    <source>
        <dbReference type="RuleBase" id="RU000682"/>
    </source>
</evidence>
<keyword evidence="2" id="KW-0217">Developmental protein</keyword>
<protein>
    <submittedName>
        <fullName evidence="14">Homeobox domain-containing protein</fullName>
    </submittedName>
</protein>
<evidence type="ECO:0000256" key="8">
    <source>
        <dbReference type="PROSITE-ProRule" id="PRU00108"/>
    </source>
</evidence>
<dbReference type="Pfam" id="PF00046">
    <property type="entry name" value="Homeodomain"/>
    <property type="match status" value="1"/>
</dbReference>
<dbReference type="GO" id="GO:0005634">
    <property type="term" value="C:nucleus"/>
    <property type="evidence" value="ECO:0007669"/>
    <property type="project" value="UniProtKB-SubCell"/>
</dbReference>
<dbReference type="Proteomes" id="UP000276776">
    <property type="component" value="Unassembled WGS sequence"/>
</dbReference>
<proteinExistence type="predicted"/>
<name>A0A158RBF9_THECL</name>
<dbReference type="PROSITE" id="PS00027">
    <property type="entry name" value="HOMEOBOX_1"/>
    <property type="match status" value="1"/>
</dbReference>
<feature type="domain" description="Homeobox" evidence="11">
    <location>
        <begin position="138"/>
        <end position="198"/>
    </location>
</feature>
<evidence type="ECO:0000313" key="14">
    <source>
        <dbReference type="WBParaSite" id="TCLT_0000448201-mRNA-1"/>
    </source>
</evidence>
<keyword evidence="13" id="KW-1185">Reference proteome</keyword>
<dbReference type="OMA" id="TSSHWIT"/>
<keyword evidence="4 8" id="KW-0238">DNA-binding</keyword>